<feature type="region of interest" description="Disordered" evidence="6">
    <location>
        <begin position="1"/>
        <end position="106"/>
    </location>
</feature>
<evidence type="ECO:0000256" key="6">
    <source>
        <dbReference type="SAM" id="MobiDB-lite"/>
    </source>
</evidence>
<dbReference type="GO" id="GO:0043124">
    <property type="term" value="P:negative regulation of canonical NF-kappaB signal transduction"/>
    <property type="evidence" value="ECO:0007669"/>
    <property type="project" value="InterPro"/>
</dbReference>
<evidence type="ECO:0000256" key="5">
    <source>
        <dbReference type="ARBA" id="ARBA00023242"/>
    </source>
</evidence>
<feature type="compositionally biased region" description="Basic residues" evidence="6">
    <location>
        <begin position="56"/>
        <end position="75"/>
    </location>
</feature>
<dbReference type="AlphaFoldDB" id="A0A225AXT6"/>
<dbReference type="RefSeq" id="XP_020122269.1">
    <property type="nucleotide sequence ID" value="XM_020265104.1"/>
</dbReference>
<keyword evidence="8" id="KW-1185">Reference proteome</keyword>
<keyword evidence="4" id="KW-0040">ANK repeat</keyword>
<reference evidence="7 8" key="1">
    <citation type="submission" date="2015-06" db="EMBL/GenBank/DDBJ databases">
        <title>Talaromyces atroroseus IBT 11181 draft genome.</title>
        <authorList>
            <person name="Rasmussen K.B."/>
            <person name="Rasmussen S."/>
            <person name="Petersen B."/>
            <person name="Sicheritz-Ponten T."/>
            <person name="Mortensen U.H."/>
            <person name="Thrane U."/>
        </authorList>
    </citation>
    <scope>NUCLEOTIDE SEQUENCE [LARGE SCALE GENOMIC DNA]</scope>
    <source>
        <strain evidence="7 8">IBT 11181</strain>
    </source>
</reference>
<dbReference type="GeneID" id="31002755"/>
<evidence type="ECO:0000256" key="4">
    <source>
        <dbReference type="ARBA" id="ARBA00023043"/>
    </source>
</evidence>
<accession>A0A225AXT6</accession>
<comment type="subcellular location">
    <subcellularLocation>
        <location evidence="1">Nucleus</location>
    </subcellularLocation>
</comment>
<dbReference type="PANTHER" id="PTHR15263">
    <property type="entry name" value="I-KAPPA-B-LIKE PROTEIN IKBL"/>
    <property type="match status" value="1"/>
</dbReference>
<keyword evidence="3" id="KW-0677">Repeat</keyword>
<feature type="compositionally biased region" description="Basic and acidic residues" evidence="6">
    <location>
        <begin position="88"/>
        <end position="104"/>
    </location>
</feature>
<gene>
    <name evidence="7" type="ORF">UA08_03000</name>
</gene>
<name>A0A225AXT6_TALAT</name>
<comment type="caution">
    <text evidence="7">The sequence shown here is derived from an EMBL/GenBank/DDBJ whole genome shotgun (WGS) entry which is preliminary data.</text>
</comment>
<evidence type="ECO:0000313" key="8">
    <source>
        <dbReference type="Proteomes" id="UP000214365"/>
    </source>
</evidence>
<feature type="compositionally biased region" description="Polar residues" evidence="6">
    <location>
        <begin position="1"/>
        <end position="16"/>
    </location>
</feature>
<dbReference type="EMBL" id="LFMY01000003">
    <property type="protein sequence ID" value="OKL62148.1"/>
    <property type="molecule type" value="Genomic_DNA"/>
</dbReference>
<evidence type="ECO:0000256" key="3">
    <source>
        <dbReference type="ARBA" id="ARBA00022737"/>
    </source>
</evidence>
<dbReference type="PANTHER" id="PTHR15263:SF1">
    <property type="entry name" value="NF-KAPPA-B INHIBITOR-LIKE PROTEIN 1"/>
    <property type="match status" value="1"/>
</dbReference>
<dbReference type="GO" id="GO:0005634">
    <property type="term" value="C:nucleus"/>
    <property type="evidence" value="ECO:0007669"/>
    <property type="project" value="UniProtKB-SubCell"/>
</dbReference>
<evidence type="ECO:0008006" key="9">
    <source>
        <dbReference type="Google" id="ProtNLM"/>
    </source>
</evidence>
<evidence type="ECO:0000256" key="2">
    <source>
        <dbReference type="ARBA" id="ARBA00022553"/>
    </source>
</evidence>
<feature type="region of interest" description="Disordered" evidence="6">
    <location>
        <begin position="162"/>
        <end position="195"/>
    </location>
</feature>
<feature type="compositionally biased region" description="Basic and acidic residues" evidence="6">
    <location>
        <begin position="17"/>
        <end position="30"/>
    </location>
</feature>
<organism evidence="7 8">
    <name type="scientific">Talaromyces atroroseus</name>
    <dbReference type="NCBI Taxonomy" id="1441469"/>
    <lineage>
        <taxon>Eukaryota</taxon>
        <taxon>Fungi</taxon>
        <taxon>Dikarya</taxon>
        <taxon>Ascomycota</taxon>
        <taxon>Pezizomycotina</taxon>
        <taxon>Eurotiomycetes</taxon>
        <taxon>Eurotiomycetidae</taxon>
        <taxon>Eurotiales</taxon>
        <taxon>Trichocomaceae</taxon>
        <taxon>Talaromyces</taxon>
        <taxon>Talaromyces sect. Trachyspermi</taxon>
    </lineage>
</organism>
<proteinExistence type="predicted"/>
<dbReference type="InterPro" id="IPR038753">
    <property type="entry name" value="NFKBIL1"/>
</dbReference>
<protein>
    <recommendedName>
        <fullName evidence="9">NF-kappa-B inhibitor-like protein 1</fullName>
    </recommendedName>
</protein>
<sequence>MDAATATESKPFSDSTSENKDRLDESEYPKSRSSKFRFKSSRSRSHHSKHEDHDDRHRHRRRHHHRHKSQHSSKRQKIDQDPPASPGHNERRSLSPDTAFRESLFDAMGDDEGAAYWESVYGQPIHTYAVPSVPKGPDGELERMTDEEYTAYVRARMWERSHEGIMEERERQRREKAKAKQRSEAGQQADKDRARFNEALEESLRRGEKRRRAKLWETTWEKYLKSWEELSALSSSASKPQNEDAEAKSQFFIRNHIHWPVDTGKRRDISHEAVKEFMEHAPATSESSAAHEDLLSTLKAERIRWHPDKMLHRYGSLGLKDEKALVQSVTEVFQILDQLWIEEKGRRSKG</sequence>
<feature type="compositionally biased region" description="Basic residues" evidence="6">
    <location>
        <begin position="32"/>
        <end position="48"/>
    </location>
</feature>
<evidence type="ECO:0000313" key="7">
    <source>
        <dbReference type="EMBL" id="OKL62148.1"/>
    </source>
</evidence>
<keyword evidence="2" id="KW-0597">Phosphoprotein</keyword>
<keyword evidence="5" id="KW-0539">Nucleus</keyword>
<dbReference type="Proteomes" id="UP000214365">
    <property type="component" value="Unassembled WGS sequence"/>
</dbReference>
<feature type="compositionally biased region" description="Basic and acidic residues" evidence="6">
    <location>
        <begin position="162"/>
        <end position="173"/>
    </location>
</feature>
<evidence type="ECO:0000256" key="1">
    <source>
        <dbReference type="ARBA" id="ARBA00004123"/>
    </source>
</evidence>
<dbReference type="OrthoDB" id="412109at2759"/>